<proteinExistence type="predicted"/>
<keyword evidence="2" id="KW-0969">Cilium</keyword>
<dbReference type="InterPro" id="IPR035924">
    <property type="entry name" value="FlaG-like_sf"/>
</dbReference>
<dbReference type="PANTHER" id="PTHR37166">
    <property type="entry name" value="PROTEIN FLAG"/>
    <property type="match status" value="1"/>
</dbReference>
<evidence type="ECO:0000256" key="1">
    <source>
        <dbReference type="SAM" id="MobiDB-lite"/>
    </source>
</evidence>
<dbReference type="Gene3D" id="3.30.160.170">
    <property type="entry name" value="FlaG-like"/>
    <property type="match status" value="1"/>
</dbReference>
<reference evidence="2 3" key="1">
    <citation type="submission" date="2018-05" db="EMBL/GenBank/DDBJ databases">
        <title>A metagenomic window into the 2 km-deep terrestrial subsurface aquifer revealed taxonomically and functionally diverse microbial community comprising novel uncultured bacterial lineages.</title>
        <authorList>
            <person name="Kadnikov V.V."/>
            <person name="Mardanov A.V."/>
            <person name="Beletsky A.V."/>
            <person name="Banks D."/>
            <person name="Pimenov N.V."/>
            <person name="Frank Y.A."/>
            <person name="Karnachuk O.V."/>
            <person name="Ravin N.V."/>
        </authorList>
    </citation>
    <scope>NUCLEOTIDE SEQUENCE [LARGE SCALE GENOMIC DNA]</scope>
    <source>
        <strain evidence="2">BY5</strain>
    </source>
</reference>
<dbReference type="PANTHER" id="PTHR37166:SF1">
    <property type="entry name" value="PROTEIN FLAG"/>
    <property type="match status" value="1"/>
</dbReference>
<organism evidence="2 3">
    <name type="scientific">Candidatus Ozemobacter sibiricus</name>
    <dbReference type="NCBI Taxonomy" id="2268124"/>
    <lineage>
        <taxon>Bacteria</taxon>
        <taxon>Candidatus Ozemobacteria</taxon>
        <taxon>Candidatus Ozemobacterales</taxon>
        <taxon>Candidatus Ozemobacteraceae</taxon>
        <taxon>Candidatus Ozemobacter</taxon>
    </lineage>
</organism>
<sequence length="124" mass="13916">MEIGNVKMMVDPAAGASPPDPATTLPTLGTPQPMEQEAVKAQQEQQDPEKQRKKVEEAVEKMNQTAVIFDRSLRFQIHDKTKSTMVAVIDSVSNRVIREIPSKEVLELFAKMQDYLGMIFDKKA</sequence>
<evidence type="ECO:0000313" key="2">
    <source>
        <dbReference type="EMBL" id="RCK79807.1"/>
    </source>
</evidence>
<feature type="compositionally biased region" description="Low complexity" evidence="1">
    <location>
        <begin position="35"/>
        <end position="45"/>
    </location>
</feature>
<dbReference type="SUPFAM" id="SSF160214">
    <property type="entry name" value="FlaG-like"/>
    <property type="match status" value="1"/>
</dbReference>
<keyword evidence="2" id="KW-0282">Flagellum</keyword>
<evidence type="ECO:0000313" key="3">
    <source>
        <dbReference type="Proteomes" id="UP000252355"/>
    </source>
</evidence>
<dbReference type="EMBL" id="QOQW01000010">
    <property type="protein sequence ID" value="RCK79807.1"/>
    <property type="molecule type" value="Genomic_DNA"/>
</dbReference>
<name>A0A367ZPP2_9BACT</name>
<dbReference type="AlphaFoldDB" id="A0A367ZPP2"/>
<keyword evidence="2" id="KW-0966">Cell projection</keyword>
<feature type="region of interest" description="Disordered" evidence="1">
    <location>
        <begin position="1"/>
        <end position="56"/>
    </location>
</feature>
<dbReference type="Proteomes" id="UP000252355">
    <property type="component" value="Unassembled WGS sequence"/>
</dbReference>
<comment type="caution">
    <text evidence="2">The sequence shown here is derived from an EMBL/GenBank/DDBJ whole genome shotgun (WGS) entry which is preliminary data.</text>
</comment>
<accession>A0A367ZPP2</accession>
<dbReference type="Pfam" id="PF03646">
    <property type="entry name" value="FlaG"/>
    <property type="match status" value="1"/>
</dbReference>
<gene>
    <name evidence="2" type="ORF">OZSIB_3961</name>
</gene>
<protein>
    <submittedName>
        <fullName evidence="2">Flagellin protein FlaG</fullName>
    </submittedName>
</protein>
<dbReference type="InterPro" id="IPR005186">
    <property type="entry name" value="FlaG"/>
</dbReference>
<feature type="compositionally biased region" description="Basic and acidic residues" evidence="1">
    <location>
        <begin position="47"/>
        <end position="56"/>
    </location>
</feature>